<gene>
    <name evidence="11" type="ORF">LOD99_8347</name>
</gene>
<reference evidence="11 12" key="1">
    <citation type="journal article" date="2023" name="BMC Biol.">
        <title>The compact genome of the sponge Oopsacas minuta (Hexactinellida) is lacking key metazoan core genes.</title>
        <authorList>
            <person name="Santini S."/>
            <person name="Schenkelaars Q."/>
            <person name="Jourda C."/>
            <person name="Duchesne M."/>
            <person name="Belahbib H."/>
            <person name="Rocher C."/>
            <person name="Selva M."/>
            <person name="Riesgo A."/>
            <person name="Vervoort M."/>
            <person name="Leys S.P."/>
            <person name="Kodjabachian L."/>
            <person name="Le Bivic A."/>
            <person name="Borchiellini C."/>
            <person name="Claverie J.M."/>
            <person name="Renard E."/>
        </authorList>
    </citation>
    <scope>NUCLEOTIDE SEQUENCE [LARGE SCALE GENOMIC DNA]</scope>
    <source>
        <strain evidence="11">SPO-2</strain>
    </source>
</reference>
<keyword evidence="5" id="KW-0812">Transmembrane</keyword>
<evidence type="ECO:0000256" key="2">
    <source>
        <dbReference type="ARBA" id="ARBA00008661"/>
    </source>
</evidence>
<keyword evidence="12" id="KW-1185">Reference proteome</keyword>
<evidence type="ECO:0000256" key="5">
    <source>
        <dbReference type="ARBA" id="ARBA00022692"/>
    </source>
</evidence>
<evidence type="ECO:0000256" key="8">
    <source>
        <dbReference type="ARBA" id="ARBA00023034"/>
    </source>
</evidence>
<keyword evidence="3 10" id="KW-0328">Glycosyltransferase</keyword>
<dbReference type="Proteomes" id="UP001165289">
    <property type="component" value="Unassembled WGS sequence"/>
</dbReference>
<evidence type="ECO:0000256" key="7">
    <source>
        <dbReference type="ARBA" id="ARBA00022989"/>
    </source>
</evidence>
<organism evidence="11 12">
    <name type="scientific">Oopsacas minuta</name>
    <dbReference type="NCBI Taxonomy" id="111878"/>
    <lineage>
        <taxon>Eukaryota</taxon>
        <taxon>Metazoa</taxon>
        <taxon>Porifera</taxon>
        <taxon>Hexactinellida</taxon>
        <taxon>Hexasterophora</taxon>
        <taxon>Lyssacinosida</taxon>
        <taxon>Leucopsacidae</taxon>
        <taxon>Oopsacas</taxon>
    </lineage>
</organism>
<comment type="similarity">
    <text evidence="2 10">Belongs to the glycosyltransferase 31 family.</text>
</comment>
<evidence type="ECO:0000256" key="9">
    <source>
        <dbReference type="ARBA" id="ARBA00023136"/>
    </source>
</evidence>
<dbReference type="Gene3D" id="3.90.550.50">
    <property type="match status" value="1"/>
</dbReference>
<comment type="caution">
    <text evidence="11">The sequence shown here is derived from an EMBL/GenBank/DDBJ whole genome shotgun (WGS) entry which is preliminary data.</text>
</comment>
<dbReference type="PANTHER" id="PTHR11214">
    <property type="entry name" value="BETA-1,3-N-ACETYLGLUCOSAMINYLTRANSFERASE"/>
    <property type="match status" value="1"/>
</dbReference>
<keyword evidence="6" id="KW-0735">Signal-anchor</keyword>
<keyword evidence="4" id="KW-0808">Transferase</keyword>
<dbReference type="InterPro" id="IPR002659">
    <property type="entry name" value="Glyco_trans_31"/>
</dbReference>
<evidence type="ECO:0000256" key="4">
    <source>
        <dbReference type="ARBA" id="ARBA00022679"/>
    </source>
</evidence>
<name>A0AAV7JHV7_9METZ</name>
<comment type="subcellular location">
    <subcellularLocation>
        <location evidence="1 10">Golgi apparatus membrane</location>
        <topology evidence="1 10">Single-pass type II membrane protein</topology>
    </subcellularLocation>
</comment>
<evidence type="ECO:0000256" key="10">
    <source>
        <dbReference type="RuleBase" id="RU363063"/>
    </source>
</evidence>
<keyword evidence="9" id="KW-0472">Membrane</keyword>
<protein>
    <recommendedName>
        <fullName evidence="10">Hexosyltransferase</fullName>
        <ecNumber evidence="10">2.4.1.-</ecNumber>
    </recommendedName>
</protein>
<accession>A0AAV7JHV7</accession>
<dbReference type="AlphaFoldDB" id="A0AAV7JHV7"/>
<dbReference type="PANTHER" id="PTHR11214:SF3">
    <property type="entry name" value="BETA-1,3-GALACTOSYLTRANSFERASE 6"/>
    <property type="match status" value="1"/>
</dbReference>
<dbReference type="EC" id="2.4.1.-" evidence="10"/>
<evidence type="ECO:0000313" key="11">
    <source>
        <dbReference type="EMBL" id="KAI6648020.1"/>
    </source>
</evidence>
<keyword evidence="7" id="KW-1133">Transmembrane helix</keyword>
<evidence type="ECO:0000256" key="6">
    <source>
        <dbReference type="ARBA" id="ARBA00022968"/>
    </source>
</evidence>
<proteinExistence type="inferred from homology"/>
<evidence type="ECO:0000256" key="3">
    <source>
        <dbReference type="ARBA" id="ARBA00022676"/>
    </source>
</evidence>
<keyword evidence="8 10" id="KW-0333">Golgi apparatus</keyword>
<sequence>MSALLEEKDKFGDIVILDGVEEEFSKLTRKVLKAFTWASEHIDSVYYFKADDDCYIVIDNVYKTITDRNFRTEKLIFGHKMVGSAVLPKGRWAELGWFLCPRVYLPYPSGMAYILTKDVVKFLNINSDRLMIYNNEDASLGSWVAGLKLTFVNDPRVIISAHSCLPSVWAIHGYGHKRFAEIHSSLLSGTIHCP</sequence>
<dbReference type="GO" id="GO:0000139">
    <property type="term" value="C:Golgi membrane"/>
    <property type="evidence" value="ECO:0007669"/>
    <property type="project" value="UniProtKB-SubCell"/>
</dbReference>
<dbReference type="GO" id="GO:0016758">
    <property type="term" value="F:hexosyltransferase activity"/>
    <property type="evidence" value="ECO:0007669"/>
    <property type="project" value="InterPro"/>
</dbReference>
<dbReference type="Pfam" id="PF01762">
    <property type="entry name" value="Galactosyl_T"/>
    <property type="match status" value="1"/>
</dbReference>
<evidence type="ECO:0000313" key="12">
    <source>
        <dbReference type="Proteomes" id="UP001165289"/>
    </source>
</evidence>
<dbReference type="EMBL" id="JAKMXF010000334">
    <property type="protein sequence ID" value="KAI6648020.1"/>
    <property type="molecule type" value="Genomic_DNA"/>
</dbReference>
<evidence type="ECO:0000256" key="1">
    <source>
        <dbReference type="ARBA" id="ARBA00004323"/>
    </source>
</evidence>